<dbReference type="EMBL" id="KB030388">
    <property type="protein sequence ID" value="ELK17814.1"/>
    <property type="molecule type" value="Genomic_DNA"/>
</dbReference>
<organism evidence="3 4">
    <name type="scientific">Pteropus alecto</name>
    <name type="common">Black flying fox</name>
    <dbReference type="NCBI Taxonomy" id="9402"/>
    <lineage>
        <taxon>Eukaryota</taxon>
        <taxon>Metazoa</taxon>
        <taxon>Chordata</taxon>
        <taxon>Craniata</taxon>
        <taxon>Vertebrata</taxon>
        <taxon>Euteleostomi</taxon>
        <taxon>Mammalia</taxon>
        <taxon>Eutheria</taxon>
        <taxon>Laurasiatheria</taxon>
        <taxon>Chiroptera</taxon>
        <taxon>Yinpterochiroptera</taxon>
        <taxon>Pteropodoidea</taxon>
        <taxon>Pteropodidae</taxon>
        <taxon>Pteropodinae</taxon>
        <taxon>Pteropus</taxon>
    </lineage>
</organism>
<feature type="coiled-coil region" evidence="1">
    <location>
        <begin position="513"/>
        <end position="597"/>
    </location>
</feature>
<dbReference type="FunCoup" id="L5L250">
    <property type="interactions" value="191"/>
</dbReference>
<protein>
    <submittedName>
        <fullName evidence="3">Coiled-coil domain-containing protein 151</fullName>
    </submittedName>
</protein>
<dbReference type="PANTHER" id="PTHR46518">
    <property type="entry name" value="COILED-COIL DOMAIN-CONTAINING PROTEIN 151"/>
    <property type="match status" value="1"/>
</dbReference>
<dbReference type="GO" id="GO:0036064">
    <property type="term" value="C:ciliary basal body"/>
    <property type="evidence" value="ECO:0007669"/>
    <property type="project" value="TreeGrafter"/>
</dbReference>
<evidence type="ECO:0000256" key="2">
    <source>
        <dbReference type="SAM" id="MobiDB-lite"/>
    </source>
</evidence>
<dbReference type="InParanoid" id="L5L250"/>
<dbReference type="STRING" id="9402.L5L250"/>
<dbReference type="InterPro" id="IPR033192">
    <property type="entry name" value="ODAD3"/>
</dbReference>
<dbReference type="AlphaFoldDB" id="L5L250"/>
<proteinExistence type="predicted"/>
<feature type="coiled-coil region" evidence="1">
    <location>
        <begin position="89"/>
        <end position="116"/>
    </location>
</feature>
<keyword evidence="1" id="KW-0175">Coiled coil</keyword>
<dbReference type="GO" id="GO:0036158">
    <property type="term" value="P:outer dynein arm assembly"/>
    <property type="evidence" value="ECO:0007669"/>
    <property type="project" value="InterPro"/>
</dbReference>
<evidence type="ECO:0000256" key="1">
    <source>
        <dbReference type="SAM" id="Coils"/>
    </source>
</evidence>
<feature type="region of interest" description="Disordered" evidence="2">
    <location>
        <begin position="1"/>
        <end position="62"/>
    </location>
</feature>
<evidence type="ECO:0000313" key="4">
    <source>
        <dbReference type="Proteomes" id="UP000010552"/>
    </source>
</evidence>
<feature type="coiled-coil region" evidence="1">
    <location>
        <begin position="191"/>
        <end position="450"/>
    </location>
</feature>
<evidence type="ECO:0000313" key="3">
    <source>
        <dbReference type="EMBL" id="ELK17814.1"/>
    </source>
</evidence>
<dbReference type="GO" id="GO:0003341">
    <property type="term" value="P:cilium movement"/>
    <property type="evidence" value="ECO:0007669"/>
    <property type="project" value="InterPro"/>
</dbReference>
<dbReference type="eggNOG" id="ENOG502QR7A">
    <property type="taxonomic scope" value="Eukaryota"/>
</dbReference>
<dbReference type="PANTHER" id="PTHR46518:SF1">
    <property type="entry name" value="OUTER DYNEIN ARM-DOCKING COMPLEX SUBUNIT 3"/>
    <property type="match status" value="1"/>
</dbReference>
<gene>
    <name evidence="3" type="ORF">PAL_GLEAN10002390</name>
</gene>
<dbReference type="Proteomes" id="UP000010552">
    <property type="component" value="Unassembled WGS sequence"/>
</dbReference>
<dbReference type="GO" id="GO:0097542">
    <property type="term" value="C:ciliary tip"/>
    <property type="evidence" value="ECO:0007669"/>
    <property type="project" value="TreeGrafter"/>
</dbReference>
<feature type="region of interest" description="Disordered" evidence="2">
    <location>
        <begin position="606"/>
        <end position="627"/>
    </location>
</feature>
<keyword evidence="4" id="KW-1185">Reference proteome</keyword>
<sequence>MTSPLCRAASANALPSQDQISTSSKAKGTIKAEAKHRHPRGKGAAQAWPPLHSKKGPVYASRGKSAVHTQVAELQRKIQLLEGDRKAFYESSQWNIKKNQETINQLREQTRVLQLQLTDLLQGDEKVVQAVIREWKSEKPYLKNRTGQLSDKVKQLNALRHQVALRQKWLEELQLQHSLRELEIAATQDGNSEVAKTLRNLENRLEKARMKAEEAEHITNVYLQLKAYLQEESLHLENRLDFMEAEVVKTKHELEELHVVNQEALNARDIAKQALEHLDHQLSDKVKQLNALRHQVALRQKWLEELQLQHSLRELEIAEAQDGNSEVAKTLRNLENRLEKARMKAEEAEHITNVYLQLKAYLQEESLHLENRLDFMEAEVVKTKHELEELHVVNQEALNARDIAKNQLQYLEETVFRERKKRERYITECKKRAEEKKVQNERMERKTQREHLLLQSDDTIQDSLRTKEEELQRRWSMYQMEVLFGKVKDATGVAETHAVVRRFLAQGDTFTQLETLKSENEQTLLRLKQEKQRLQRELENLKYSGEATLVSEQKLQSELQQRLKAEEQRQAEAQSQLERVTRALEILKEGLEHLASKLDRVTVTGLAPDEALPNEEETEDEDNDVVTRAELKIRSQKLIESRSKRRKRSRRP</sequence>
<accession>L5L250</accession>
<feature type="compositionally biased region" description="Polar residues" evidence="2">
    <location>
        <begin position="13"/>
        <end position="26"/>
    </location>
</feature>
<feature type="compositionally biased region" description="Acidic residues" evidence="2">
    <location>
        <begin position="612"/>
        <end position="624"/>
    </location>
</feature>
<dbReference type="GO" id="GO:0035253">
    <property type="term" value="C:ciliary rootlet"/>
    <property type="evidence" value="ECO:0007669"/>
    <property type="project" value="TreeGrafter"/>
</dbReference>
<reference evidence="4" key="1">
    <citation type="journal article" date="2013" name="Science">
        <title>Comparative analysis of bat genomes provides insight into the evolution of flight and immunity.</title>
        <authorList>
            <person name="Zhang G."/>
            <person name="Cowled C."/>
            <person name="Shi Z."/>
            <person name="Huang Z."/>
            <person name="Bishop-Lilly K.A."/>
            <person name="Fang X."/>
            <person name="Wynne J.W."/>
            <person name="Xiong Z."/>
            <person name="Baker M.L."/>
            <person name="Zhao W."/>
            <person name="Tachedjian M."/>
            <person name="Zhu Y."/>
            <person name="Zhou P."/>
            <person name="Jiang X."/>
            <person name="Ng J."/>
            <person name="Yang L."/>
            <person name="Wu L."/>
            <person name="Xiao J."/>
            <person name="Feng Y."/>
            <person name="Chen Y."/>
            <person name="Sun X."/>
            <person name="Zhang Y."/>
            <person name="Marsh G.A."/>
            <person name="Crameri G."/>
            <person name="Broder C.C."/>
            <person name="Frey K.G."/>
            <person name="Wang L.F."/>
            <person name="Wang J."/>
        </authorList>
    </citation>
    <scope>NUCLEOTIDE SEQUENCE [LARGE SCALE GENOMIC DNA]</scope>
</reference>
<name>L5L250_PTEAL</name>